<feature type="domain" description="Mce/MlaD" evidence="9">
    <location>
        <begin position="159"/>
        <end position="219"/>
    </location>
</feature>
<keyword evidence="6 8" id="KW-0472">Membrane</keyword>
<evidence type="ECO:0000259" key="9">
    <source>
        <dbReference type="Pfam" id="PF02470"/>
    </source>
</evidence>
<organism evidence="10 11">
    <name type="scientific">Pectobacterium actinidiae</name>
    <dbReference type="NCBI Taxonomy" id="1507808"/>
    <lineage>
        <taxon>Bacteria</taxon>
        <taxon>Pseudomonadati</taxon>
        <taxon>Pseudomonadota</taxon>
        <taxon>Gammaproteobacteria</taxon>
        <taxon>Enterobacterales</taxon>
        <taxon>Pectobacteriaceae</taxon>
        <taxon>Pectobacterium</taxon>
    </lineage>
</organism>
<evidence type="ECO:0000313" key="10">
    <source>
        <dbReference type="EMBL" id="ONK01268.1"/>
    </source>
</evidence>
<dbReference type="PANTHER" id="PTHR30462:SF0">
    <property type="entry name" value="INTERMEMBRANE TRANSPORT PROTEIN YEBT"/>
    <property type="match status" value="1"/>
</dbReference>
<sequence length="548" mass="59716">MKQTLRGEPVFARKNWRNVLIWIVPVIALLSGLSMLLQTKLAEGPEISISFRSAAGLEAGKTTVKYKDVTVGTVKEIILSTDNSAVLVRVQLAKSAESLIREDTRFWVVRPRVGISGVSGIDTILSGPYIGMDRGKSAESRREFVGLEIPPSIISDVQGSQFIIEAADLGSLDIGSPVYYRRIQVGRVASYHLREDGVGVILKVFIDAPYDRLVTSETRFWNVSGIDLSVGTEGFRLKTQTVAAMLAGGVAFASATTSDPHPHNKNVRYSLAPDEATALAHPDGPAIPFRLRFERSLRGLSVGAPVQFSSVVIGRVTSIDLDYNPTGYRFPTIVGIDVYPSRIGQVLKKLPQPAESEDIEHIAALFVRDLVSHGLRAQAVPSSLLTGQLFITFDFVPDAPKVPFDLTARPLLVPTVSGGLDKIQEQVAGIVTKINKLPLESIGNNLDTTLAELSKTLRMVNRQTLPEANRLMSQTQKTTEGVQDLIAEDSPLIINIMQTLQETSRTLKSLRGLSDQLDRHPESLLQGTPVDPVPESTVNPANSYQGKR</sequence>
<keyword evidence="2" id="KW-1003">Cell membrane</keyword>
<dbReference type="Pfam" id="PF02470">
    <property type="entry name" value="MlaD"/>
    <property type="match status" value="3"/>
</dbReference>
<feature type="region of interest" description="Disordered" evidence="7">
    <location>
        <begin position="521"/>
        <end position="548"/>
    </location>
</feature>
<dbReference type="GO" id="GO:0005886">
    <property type="term" value="C:plasma membrane"/>
    <property type="evidence" value="ECO:0007669"/>
    <property type="project" value="UniProtKB-SubCell"/>
</dbReference>
<accession>A0A1V2QYZ0</accession>
<proteinExistence type="predicted"/>
<feature type="compositionally biased region" description="Polar residues" evidence="7">
    <location>
        <begin position="536"/>
        <end position="548"/>
    </location>
</feature>
<gene>
    <name evidence="10" type="ORF">BSK71_20970</name>
</gene>
<dbReference type="PANTHER" id="PTHR30462">
    <property type="entry name" value="INTERMEMBRANE TRANSPORT PROTEIN PQIB-RELATED"/>
    <property type="match status" value="1"/>
</dbReference>
<reference evidence="11" key="1">
    <citation type="submission" date="2016-11" db="EMBL/GenBank/DDBJ databases">
        <authorList>
            <person name="Panda P."/>
            <person name="Visnovsky S."/>
            <person name="Pitman A."/>
        </authorList>
    </citation>
    <scope>NUCLEOTIDE SEQUENCE [LARGE SCALE GENOMIC DNA]</scope>
    <source>
        <strain evidence="11">ICMP 9972</strain>
    </source>
</reference>
<protein>
    <submittedName>
        <fullName evidence="10">Mammalian cell entry protein</fullName>
    </submittedName>
</protein>
<keyword evidence="4 8" id="KW-0812">Transmembrane</keyword>
<comment type="caution">
    <text evidence="10">The sequence shown here is derived from an EMBL/GenBank/DDBJ whole genome shotgun (WGS) entry which is preliminary data.</text>
</comment>
<evidence type="ECO:0000313" key="11">
    <source>
        <dbReference type="Proteomes" id="UP000189286"/>
    </source>
</evidence>
<feature type="domain" description="Mce/MlaD" evidence="9">
    <location>
        <begin position="44"/>
        <end position="133"/>
    </location>
</feature>
<keyword evidence="3" id="KW-0997">Cell inner membrane</keyword>
<evidence type="ECO:0000256" key="2">
    <source>
        <dbReference type="ARBA" id="ARBA00022475"/>
    </source>
</evidence>
<evidence type="ECO:0000256" key="5">
    <source>
        <dbReference type="ARBA" id="ARBA00022989"/>
    </source>
</evidence>
<feature type="transmembrane region" description="Helical" evidence="8">
    <location>
        <begin position="20"/>
        <end position="37"/>
    </location>
</feature>
<evidence type="ECO:0000256" key="3">
    <source>
        <dbReference type="ARBA" id="ARBA00022519"/>
    </source>
</evidence>
<dbReference type="OrthoDB" id="9806984at2"/>
<feature type="domain" description="Mce/MlaD" evidence="9">
    <location>
        <begin position="288"/>
        <end position="394"/>
    </location>
</feature>
<evidence type="ECO:0000256" key="1">
    <source>
        <dbReference type="ARBA" id="ARBA00004533"/>
    </source>
</evidence>
<dbReference type="Proteomes" id="UP000189286">
    <property type="component" value="Unassembled WGS sequence"/>
</dbReference>
<evidence type="ECO:0000256" key="7">
    <source>
        <dbReference type="SAM" id="MobiDB-lite"/>
    </source>
</evidence>
<dbReference type="InterPro" id="IPR051800">
    <property type="entry name" value="PqiA-PqiB_transport"/>
</dbReference>
<dbReference type="AlphaFoldDB" id="A0A1V2QYZ0"/>
<evidence type="ECO:0000256" key="6">
    <source>
        <dbReference type="ARBA" id="ARBA00023136"/>
    </source>
</evidence>
<evidence type="ECO:0000256" key="8">
    <source>
        <dbReference type="SAM" id="Phobius"/>
    </source>
</evidence>
<evidence type="ECO:0000256" key="4">
    <source>
        <dbReference type="ARBA" id="ARBA00022692"/>
    </source>
</evidence>
<dbReference type="InterPro" id="IPR003399">
    <property type="entry name" value="Mce/MlaD"/>
</dbReference>
<name>A0A1V2QYZ0_9GAMM</name>
<keyword evidence="5 8" id="KW-1133">Transmembrane helix</keyword>
<dbReference type="EMBL" id="MPUJ01000028">
    <property type="protein sequence ID" value="ONK01268.1"/>
    <property type="molecule type" value="Genomic_DNA"/>
</dbReference>
<comment type="subcellular location">
    <subcellularLocation>
        <location evidence="1">Cell inner membrane</location>
    </subcellularLocation>
</comment>
<dbReference type="RefSeq" id="WP_039357245.1">
    <property type="nucleotide sequence ID" value="NZ_JRMH01000001.1"/>
</dbReference>